<protein>
    <recommendedName>
        <fullName evidence="3">BZIP domain-containing protein</fullName>
    </recommendedName>
</protein>
<dbReference type="EMBL" id="JBIMZQ010000048">
    <property type="protein sequence ID" value="KAL3659166.1"/>
    <property type="molecule type" value="Genomic_DNA"/>
</dbReference>
<keyword evidence="2" id="KW-1185">Reference proteome</keyword>
<reference evidence="1 2" key="1">
    <citation type="submission" date="2024-09" db="EMBL/GenBank/DDBJ databases">
        <title>Genome sequencing and assembly of Phytophthora oleae, isolate VK10A, causative agent of rot of olive drupes.</title>
        <authorList>
            <person name="Conti Taguali S."/>
            <person name="Riolo M."/>
            <person name="La Spada F."/>
            <person name="Cacciola S.O."/>
            <person name="Dionisio G."/>
        </authorList>
    </citation>
    <scope>NUCLEOTIDE SEQUENCE [LARGE SCALE GENOMIC DNA]</scope>
    <source>
        <strain evidence="1 2">VK10A</strain>
    </source>
</reference>
<evidence type="ECO:0008006" key="3">
    <source>
        <dbReference type="Google" id="ProtNLM"/>
    </source>
</evidence>
<organism evidence="1 2">
    <name type="scientific">Phytophthora oleae</name>
    <dbReference type="NCBI Taxonomy" id="2107226"/>
    <lineage>
        <taxon>Eukaryota</taxon>
        <taxon>Sar</taxon>
        <taxon>Stramenopiles</taxon>
        <taxon>Oomycota</taxon>
        <taxon>Peronosporomycetes</taxon>
        <taxon>Peronosporales</taxon>
        <taxon>Peronosporaceae</taxon>
        <taxon>Phytophthora</taxon>
    </lineage>
</organism>
<comment type="caution">
    <text evidence="1">The sequence shown here is derived from an EMBL/GenBank/DDBJ whole genome shotgun (WGS) entry which is preliminary data.</text>
</comment>
<proteinExistence type="predicted"/>
<dbReference type="Proteomes" id="UP001632037">
    <property type="component" value="Unassembled WGS sequence"/>
</dbReference>
<gene>
    <name evidence="1" type="ORF">V7S43_015745</name>
</gene>
<sequence>MANSSLFPPNNQLLSDAVIGAVSVRTRSPVCMSNGVEGRQFIAPSTASQASWYKLPSCERSKLLHRVRRRRTQQRYRKKQQDKAISLEGEVLQLREKVKQRQTERQSFPSTVPLKVVVEYFRLFNSGFNPIAPVSELCSVESGFHHDPAYVQTQFFQTVMMPNVLCNAGYGVETALEDWRLVSAHHEKLSYNLDRVERRPGRSVVAYMTGITTITEKMLLMAFSDLSEGSKWTPLAAKLLGRRLEVPNEIFFHFDDSNSRVVSARYIADMLTPLLKLLESVEEAAIVLNSALDIHHWSKDGVC</sequence>
<dbReference type="AlphaFoldDB" id="A0ABD3EXZ8"/>
<evidence type="ECO:0000313" key="2">
    <source>
        <dbReference type="Proteomes" id="UP001632037"/>
    </source>
</evidence>
<accession>A0ABD3EXZ8</accession>
<evidence type="ECO:0000313" key="1">
    <source>
        <dbReference type="EMBL" id="KAL3659166.1"/>
    </source>
</evidence>
<name>A0ABD3EXZ8_9STRA</name>